<organism evidence="2 3">
    <name type="scientific">Cyanobacterium aponinum 0216</name>
    <dbReference type="NCBI Taxonomy" id="2676140"/>
    <lineage>
        <taxon>Bacteria</taxon>
        <taxon>Bacillati</taxon>
        <taxon>Cyanobacteriota</taxon>
        <taxon>Cyanophyceae</taxon>
        <taxon>Oscillatoriophycideae</taxon>
        <taxon>Chroococcales</taxon>
        <taxon>Geminocystaceae</taxon>
        <taxon>Cyanobacterium</taxon>
    </lineage>
</organism>
<evidence type="ECO:0000313" key="3">
    <source>
        <dbReference type="Proteomes" id="UP000437131"/>
    </source>
</evidence>
<accession>A0A844GZU2</accession>
<feature type="domain" description="Double-GTPase 2" evidence="1">
    <location>
        <begin position="17"/>
        <end position="205"/>
    </location>
</feature>
<dbReference type="Proteomes" id="UP000437131">
    <property type="component" value="Unassembled WGS sequence"/>
</dbReference>
<gene>
    <name evidence="2" type="ORF">GGC33_16855</name>
</gene>
<dbReference type="InterPro" id="IPR027417">
    <property type="entry name" value="P-loop_NTPase"/>
</dbReference>
<dbReference type="AlphaFoldDB" id="A0A844GZU2"/>
<name>A0A844GZU2_9CHRO</name>
<dbReference type="Pfam" id="PF19993">
    <property type="entry name" value="DO-GTPase2"/>
    <property type="match status" value="1"/>
</dbReference>
<dbReference type="InterPro" id="IPR045528">
    <property type="entry name" value="DO-GTPase2"/>
</dbReference>
<dbReference type="EMBL" id="WMIA01000035">
    <property type="protein sequence ID" value="MTF40582.1"/>
    <property type="molecule type" value="Genomic_DNA"/>
</dbReference>
<dbReference type="Gene3D" id="3.40.50.300">
    <property type="entry name" value="P-loop containing nucleotide triphosphate hydrolases"/>
    <property type="match status" value="1"/>
</dbReference>
<sequence>MLSRILQPLIKKQTLKVTMLGHAGVGKTSLLCAMYDQFDRIIGKTNLQLTPDDDTKTILDQRLKQLKESAQQNSIKIRGGLESTTTARTYNFDLGKTGVTPSIELQFQDYPGDYCVNENLQEVEKFIKESVAIIIAIDTPALIENNSQWHEELNQPQVIYDLFKSSFADLDSPKLVIFAPVKCEKYLRESTGENQLVTTIQEKYSNLLSFFRSDALVPHVAVVMTPVETLGSVDFSRVEEDQNHQPIFYFRKPNPNLFYEPKNSDQPLRYLLRFLLKLHLQKRKMSFLELIFMMLDRDKTFLNAMSEFSNGCRNNGAFTIFQGANLLTIN</sequence>
<dbReference type="RefSeq" id="WP_155084687.1">
    <property type="nucleotide sequence ID" value="NZ_WMIA01000035.1"/>
</dbReference>
<proteinExistence type="predicted"/>
<dbReference type="SUPFAM" id="SSF52540">
    <property type="entry name" value="P-loop containing nucleoside triphosphate hydrolases"/>
    <property type="match status" value="1"/>
</dbReference>
<protein>
    <recommendedName>
        <fullName evidence="1">Double-GTPase 2 domain-containing protein</fullName>
    </recommendedName>
</protein>
<comment type="caution">
    <text evidence="2">The sequence shown here is derived from an EMBL/GenBank/DDBJ whole genome shotgun (WGS) entry which is preliminary data.</text>
</comment>
<evidence type="ECO:0000313" key="2">
    <source>
        <dbReference type="EMBL" id="MTF40582.1"/>
    </source>
</evidence>
<reference evidence="2 3" key="1">
    <citation type="submission" date="2019-11" db="EMBL/GenBank/DDBJ databases">
        <title>Isolation of a new High Light Tolerant Cyanobacteria.</title>
        <authorList>
            <person name="Dobson Z."/>
            <person name="Vaughn N."/>
            <person name="Vaughn M."/>
            <person name="Fromme P."/>
            <person name="Mazor Y."/>
        </authorList>
    </citation>
    <scope>NUCLEOTIDE SEQUENCE [LARGE SCALE GENOMIC DNA]</scope>
    <source>
        <strain evidence="2 3">0216</strain>
    </source>
</reference>
<evidence type="ECO:0000259" key="1">
    <source>
        <dbReference type="Pfam" id="PF19993"/>
    </source>
</evidence>